<dbReference type="AlphaFoldDB" id="A0A1H5YX97"/>
<dbReference type="RefSeq" id="WP_103955131.1">
    <property type="nucleotide sequence ID" value="NZ_FNVT01000002.1"/>
</dbReference>
<dbReference type="OrthoDB" id="9996787at2"/>
<accession>A0A1H5YX97</accession>
<name>A0A1H5YX97_9ACTN</name>
<sequence length="64" mass="6882">MRRRAHLFATAALVTALVASASPTSGLLDRVHNVRDAVIGAGERFYGLSDILTGVNLHYDSLPF</sequence>
<gene>
    <name evidence="2" type="ORF">SAMN05444920_102456</name>
</gene>
<keyword evidence="3" id="KW-1185">Reference proteome</keyword>
<dbReference type="Proteomes" id="UP000236732">
    <property type="component" value="Unassembled WGS sequence"/>
</dbReference>
<feature type="chain" id="PRO_5009290995" evidence="1">
    <location>
        <begin position="22"/>
        <end position="64"/>
    </location>
</feature>
<organism evidence="2 3">
    <name type="scientific">Nonomuraea solani</name>
    <dbReference type="NCBI Taxonomy" id="1144553"/>
    <lineage>
        <taxon>Bacteria</taxon>
        <taxon>Bacillati</taxon>
        <taxon>Actinomycetota</taxon>
        <taxon>Actinomycetes</taxon>
        <taxon>Streptosporangiales</taxon>
        <taxon>Streptosporangiaceae</taxon>
        <taxon>Nonomuraea</taxon>
    </lineage>
</organism>
<reference evidence="2 3" key="1">
    <citation type="submission" date="2016-10" db="EMBL/GenBank/DDBJ databases">
        <authorList>
            <person name="de Groot N.N."/>
        </authorList>
    </citation>
    <scope>NUCLEOTIDE SEQUENCE [LARGE SCALE GENOMIC DNA]</scope>
    <source>
        <strain evidence="2 3">CGMCC 4.7037</strain>
    </source>
</reference>
<evidence type="ECO:0000256" key="1">
    <source>
        <dbReference type="SAM" id="SignalP"/>
    </source>
</evidence>
<feature type="signal peptide" evidence="1">
    <location>
        <begin position="1"/>
        <end position="21"/>
    </location>
</feature>
<protein>
    <submittedName>
        <fullName evidence="2">Uncharacterized protein</fullName>
    </submittedName>
</protein>
<evidence type="ECO:0000313" key="2">
    <source>
        <dbReference type="EMBL" id="SEG28691.1"/>
    </source>
</evidence>
<proteinExistence type="predicted"/>
<keyword evidence="1" id="KW-0732">Signal</keyword>
<dbReference type="EMBL" id="FNVT01000002">
    <property type="protein sequence ID" value="SEG28691.1"/>
    <property type="molecule type" value="Genomic_DNA"/>
</dbReference>
<evidence type="ECO:0000313" key="3">
    <source>
        <dbReference type="Proteomes" id="UP000236732"/>
    </source>
</evidence>